<dbReference type="OrthoDB" id="3230233at2"/>
<dbReference type="AlphaFoldDB" id="A0A1I3V9V6"/>
<accession>A0A1I3V9V6</accession>
<dbReference type="RefSeq" id="WP_091895503.1">
    <property type="nucleotide sequence ID" value="NZ_FOSJ01000002.1"/>
</dbReference>
<proteinExistence type="predicted"/>
<dbReference type="PANTHER" id="PTHR37305:SF1">
    <property type="entry name" value="MEMBRANE PROTEIN"/>
    <property type="match status" value="1"/>
</dbReference>
<name>A0A1I3V9V6_9LACT</name>
<keyword evidence="1" id="KW-0472">Membrane</keyword>
<keyword evidence="1" id="KW-0812">Transmembrane</keyword>
<gene>
    <name evidence="2" type="ORF">SAMN04488569_1002108</name>
</gene>
<dbReference type="PANTHER" id="PTHR37305">
    <property type="entry name" value="INTEGRAL MEMBRANE PROTEIN-RELATED"/>
    <property type="match status" value="1"/>
</dbReference>
<feature type="transmembrane region" description="Helical" evidence="1">
    <location>
        <begin position="139"/>
        <end position="160"/>
    </location>
</feature>
<organism evidence="2 3">
    <name type="scientific">Marinilactibacillus piezotolerans</name>
    <dbReference type="NCBI Taxonomy" id="258723"/>
    <lineage>
        <taxon>Bacteria</taxon>
        <taxon>Bacillati</taxon>
        <taxon>Bacillota</taxon>
        <taxon>Bacilli</taxon>
        <taxon>Lactobacillales</taxon>
        <taxon>Carnobacteriaceae</taxon>
        <taxon>Marinilactibacillus</taxon>
    </lineage>
</organism>
<dbReference type="Proteomes" id="UP000199589">
    <property type="component" value="Unassembled WGS sequence"/>
</dbReference>
<feature type="transmembrane region" description="Helical" evidence="1">
    <location>
        <begin position="20"/>
        <end position="38"/>
    </location>
</feature>
<evidence type="ECO:0000313" key="3">
    <source>
        <dbReference type="Proteomes" id="UP000199589"/>
    </source>
</evidence>
<protein>
    <recommendedName>
        <fullName evidence="4">ABC-2 type transport system permease protein</fullName>
    </recommendedName>
</protein>
<dbReference type="EMBL" id="FOSJ01000002">
    <property type="protein sequence ID" value="SFJ92264.1"/>
    <property type="molecule type" value="Genomic_DNA"/>
</dbReference>
<sequence>MFNYIKADLYRLFHKKSNYIFYGIVFTLFIAVVIIARTSVEGELSFAEGYLQLGIILLTQFFPLVFGLQAYVAVFTNDLSANTYQNIFTNGISKVEFVIGKAITMIIYLLTTFLSGAVLYSLIYVILLMTEDGPIDFESFGNLAVVSITIFLGMLGYAAVANILAYFSQNSTISIITMGALVSGVILQLFNLVSLFTDKIEFLREYTLSYHMNEASNQMMGSIIGGETAYSASFQAWGVALIYLVIASIIGIIVLNKIEIKEGK</sequence>
<feature type="transmembrane region" description="Helical" evidence="1">
    <location>
        <begin position="50"/>
        <end position="74"/>
    </location>
</feature>
<reference evidence="3" key="1">
    <citation type="submission" date="2016-10" db="EMBL/GenBank/DDBJ databases">
        <authorList>
            <person name="Varghese N."/>
            <person name="Submissions S."/>
        </authorList>
    </citation>
    <scope>NUCLEOTIDE SEQUENCE [LARGE SCALE GENOMIC DNA]</scope>
    <source>
        <strain evidence="3">DSM 16108</strain>
    </source>
</reference>
<feature type="transmembrane region" description="Helical" evidence="1">
    <location>
        <begin position="106"/>
        <end position="127"/>
    </location>
</feature>
<evidence type="ECO:0000313" key="2">
    <source>
        <dbReference type="EMBL" id="SFJ92264.1"/>
    </source>
</evidence>
<evidence type="ECO:0008006" key="4">
    <source>
        <dbReference type="Google" id="ProtNLM"/>
    </source>
</evidence>
<feature type="transmembrane region" description="Helical" evidence="1">
    <location>
        <begin position="172"/>
        <end position="196"/>
    </location>
</feature>
<keyword evidence="1" id="KW-1133">Transmembrane helix</keyword>
<feature type="transmembrane region" description="Helical" evidence="1">
    <location>
        <begin position="234"/>
        <end position="255"/>
    </location>
</feature>
<keyword evidence="3" id="KW-1185">Reference proteome</keyword>
<evidence type="ECO:0000256" key="1">
    <source>
        <dbReference type="SAM" id="Phobius"/>
    </source>
</evidence>